<evidence type="ECO:0000313" key="2">
    <source>
        <dbReference type="EMBL" id="MCW6059163.1"/>
    </source>
</evidence>
<evidence type="ECO:0000259" key="1">
    <source>
        <dbReference type="Pfam" id="PF13333"/>
    </source>
</evidence>
<proteinExistence type="predicted"/>
<dbReference type="InterPro" id="IPR001584">
    <property type="entry name" value="Integrase_cat-core"/>
</dbReference>
<evidence type="ECO:0000313" key="3">
    <source>
        <dbReference type="Proteomes" id="UP001142690"/>
    </source>
</evidence>
<feature type="non-terminal residue" evidence="2">
    <location>
        <position position="1"/>
    </location>
</feature>
<keyword evidence="3" id="KW-1185">Reference proteome</keyword>
<organism evidence="2 3">
    <name type="scientific">Pseudomonas fragariae</name>
    <name type="common">ex Marin et al. 2024</name>
    <dbReference type="NCBI Taxonomy" id="3080056"/>
    <lineage>
        <taxon>Bacteria</taxon>
        <taxon>Pseudomonadati</taxon>
        <taxon>Pseudomonadota</taxon>
        <taxon>Gammaproteobacteria</taxon>
        <taxon>Pseudomonadales</taxon>
        <taxon>Pseudomonadaceae</taxon>
        <taxon>Pseudomonas</taxon>
    </lineage>
</organism>
<gene>
    <name evidence="2" type="ORF">K7K06_26525</name>
</gene>
<sequence>YIEEYIEYYNHSRIKLKLNGLSPVEYRMQAAKAA</sequence>
<dbReference type="Pfam" id="PF13333">
    <property type="entry name" value="rve_2"/>
    <property type="match status" value="1"/>
</dbReference>
<reference evidence="2" key="1">
    <citation type="submission" date="2021-08" db="EMBL/GenBank/DDBJ databases">
        <title>Characterization of Pseudomonas fragariae.</title>
        <authorList>
            <person name="Carvalho R."/>
            <person name="Marin M."/>
        </authorList>
    </citation>
    <scope>NUCLEOTIDE SEQUENCE</scope>
    <source>
        <strain evidence="2">17</strain>
    </source>
</reference>
<name>A0ABT3LRU2_9PSED</name>
<dbReference type="Proteomes" id="UP001142690">
    <property type="component" value="Unassembled WGS sequence"/>
</dbReference>
<protein>
    <submittedName>
        <fullName evidence="2">IS3 family transposase</fullName>
    </submittedName>
</protein>
<accession>A0ABT3LRU2</accession>
<comment type="caution">
    <text evidence="2">The sequence shown here is derived from an EMBL/GenBank/DDBJ whole genome shotgun (WGS) entry which is preliminary data.</text>
</comment>
<feature type="domain" description="Integrase catalytic" evidence="1">
    <location>
        <begin position="2"/>
        <end position="29"/>
    </location>
</feature>
<dbReference type="EMBL" id="JAINZM010000074">
    <property type="protein sequence ID" value="MCW6059163.1"/>
    <property type="molecule type" value="Genomic_DNA"/>
</dbReference>